<proteinExistence type="predicted"/>
<reference evidence="3" key="1">
    <citation type="submission" date="2017-02" db="EMBL/GenBank/DDBJ databases">
        <authorList>
            <person name="Varghese N."/>
            <person name="Submissions S."/>
        </authorList>
    </citation>
    <scope>NUCLEOTIDE SEQUENCE [LARGE SCALE GENOMIC DNA]</scope>
    <source>
        <strain evidence="3">ATCC BAA-73</strain>
    </source>
</reference>
<sequence>MDVDVIVVGAGPAGAFTAYNLAQANLNVLLLDKERLPRYKSCGGAVSLKVQEILTDFKINNVIEDEITKVVFSHNFQQPINIDFLKPFTYMVMRDKLDDFLVKKAQNLGVKVIDNNKVVEVIQNKNQVQVNTNTDSFTAQLIVGADGAKSVVASDLGLMTDLEYGVAYEKELKVSERRLNSQRGIIHLDYGIVSNGYVWVFPKAEHLSVGVGTYAQGIDLKGKLNDYLVSERLIDSDVLQAKGHLLPIGGDKHKLNNQRGLVVGDAAGLVDPLSGEGIFYALKSAQLASKTIVNTLSKAGSLDRYTELVNQEILPEFKKARLIGKIFFPFSKTIHKLFNKKEWILKQLLTVIYGGKSYSDLYNTFRSEIPFLRFKV</sequence>
<dbReference type="InterPro" id="IPR036188">
    <property type="entry name" value="FAD/NAD-bd_sf"/>
</dbReference>
<dbReference type="Proteomes" id="UP000190625">
    <property type="component" value="Unassembled WGS sequence"/>
</dbReference>
<dbReference type="InterPro" id="IPR002938">
    <property type="entry name" value="FAD-bd"/>
</dbReference>
<dbReference type="OrthoDB" id="9806565at2"/>
<dbReference type="PRINTS" id="PR00420">
    <property type="entry name" value="RNGMNOXGNASE"/>
</dbReference>
<dbReference type="Gene3D" id="3.50.50.60">
    <property type="entry name" value="FAD/NAD(P)-binding domain"/>
    <property type="match status" value="1"/>
</dbReference>
<evidence type="ECO:0000313" key="3">
    <source>
        <dbReference type="Proteomes" id="UP000190625"/>
    </source>
</evidence>
<dbReference type="InterPro" id="IPR011777">
    <property type="entry name" value="Geranylgeranyl_Rdtase_fam"/>
</dbReference>
<dbReference type="Pfam" id="PF01494">
    <property type="entry name" value="FAD_binding_3"/>
    <property type="match status" value="1"/>
</dbReference>
<dbReference type="SUPFAM" id="SSF51905">
    <property type="entry name" value="FAD/NAD(P)-binding domain"/>
    <property type="match status" value="1"/>
</dbReference>
<dbReference type="PANTHER" id="PTHR42685">
    <property type="entry name" value="GERANYLGERANYL DIPHOSPHATE REDUCTASE"/>
    <property type="match status" value="1"/>
</dbReference>
<dbReference type="NCBIfam" id="TIGR02032">
    <property type="entry name" value="GG-red-SF"/>
    <property type="match status" value="1"/>
</dbReference>
<dbReference type="PANTHER" id="PTHR42685:SF22">
    <property type="entry name" value="CONDITIONED MEDIUM FACTOR RECEPTOR 1"/>
    <property type="match status" value="1"/>
</dbReference>
<dbReference type="InterPro" id="IPR050407">
    <property type="entry name" value="Geranylgeranyl_reductase"/>
</dbReference>
<protein>
    <submittedName>
        <fullName evidence="2">Geranylgeranyl reductase family</fullName>
    </submittedName>
</protein>
<accession>A0A1T4MRT8</accession>
<name>A0A1T4MRT8_9FIRM</name>
<gene>
    <name evidence="2" type="ORF">SAMN02745118_01580</name>
</gene>
<dbReference type="RefSeq" id="WP_078810054.1">
    <property type="nucleotide sequence ID" value="NZ_FUWM01000011.1"/>
</dbReference>
<keyword evidence="3" id="KW-1185">Reference proteome</keyword>
<evidence type="ECO:0000313" key="2">
    <source>
        <dbReference type="EMBL" id="SJZ69546.1"/>
    </source>
</evidence>
<dbReference type="STRING" id="142842.SAMN02745118_01580"/>
<dbReference type="GO" id="GO:0016628">
    <property type="term" value="F:oxidoreductase activity, acting on the CH-CH group of donors, NAD or NADP as acceptor"/>
    <property type="evidence" value="ECO:0007669"/>
    <property type="project" value="InterPro"/>
</dbReference>
<dbReference type="AlphaFoldDB" id="A0A1T4MRT8"/>
<evidence type="ECO:0000259" key="1">
    <source>
        <dbReference type="Pfam" id="PF01494"/>
    </source>
</evidence>
<organism evidence="2 3">
    <name type="scientific">Selenihalanaerobacter shriftii</name>
    <dbReference type="NCBI Taxonomy" id="142842"/>
    <lineage>
        <taxon>Bacteria</taxon>
        <taxon>Bacillati</taxon>
        <taxon>Bacillota</taxon>
        <taxon>Clostridia</taxon>
        <taxon>Halanaerobiales</taxon>
        <taxon>Halobacteroidaceae</taxon>
        <taxon>Selenihalanaerobacter</taxon>
    </lineage>
</organism>
<feature type="domain" description="FAD-binding" evidence="1">
    <location>
        <begin position="2"/>
        <end position="166"/>
    </location>
</feature>
<dbReference type="EMBL" id="FUWM01000011">
    <property type="protein sequence ID" value="SJZ69546.1"/>
    <property type="molecule type" value="Genomic_DNA"/>
</dbReference>
<dbReference type="GO" id="GO:0071949">
    <property type="term" value="F:FAD binding"/>
    <property type="evidence" value="ECO:0007669"/>
    <property type="project" value="InterPro"/>
</dbReference>